<evidence type="ECO:0000256" key="4">
    <source>
        <dbReference type="ARBA" id="ARBA00022898"/>
    </source>
</evidence>
<protein>
    <recommendedName>
        <fullName evidence="3">Probable branched-chain-amino-acid aminotransferase</fullName>
    </recommendedName>
</protein>
<dbReference type="InterPro" id="IPR043131">
    <property type="entry name" value="BCAT-like_N"/>
</dbReference>
<accession>A0A0T5NRJ2</accession>
<evidence type="ECO:0000256" key="5">
    <source>
        <dbReference type="RuleBase" id="RU004106"/>
    </source>
</evidence>
<dbReference type="EMBL" id="LAXJ01000019">
    <property type="protein sequence ID" value="KRS11420.1"/>
    <property type="molecule type" value="Genomic_DNA"/>
</dbReference>
<dbReference type="STRING" id="1641875.XM53_15815"/>
<dbReference type="OrthoDB" id="9809239at2"/>
<evidence type="ECO:0000313" key="8">
    <source>
        <dbReference type="Proteomes" id="UP000051295"/>
    </source>
</evidence>
<dbReference type="InterPro" id="IPR018300">
    <property type="entry name" value="Aminotrans_IV_CS"/>
</dbReference>
<dbReference type="Pfam" id="PF01063">
    <property type="entry name" value="Aminotran_4"/>
    <property type="match status" value="1"/>
</dbReference>
<dbReference type="GO" id="GO:0016829">
    <property type="term" value="F:lyase activity"/>
    <property type="evidence" value="ECO:0007669"/>
    <property type="project" value="UniProtKB-KW"/>
</dbReference>
<keyword evidence="4 6" id="KW-0663">Pyridoxal phosphate</keyword>
<comment type="cofactor">
    <cofactor evidence="1 6">
        <name>pyridoxal 5'-phosphate</name>
        <dbReference type="ChEBI" id="CHEBI:597326"/>
    </cofactor>
</comment>
<evidence type="ECO:0000256" key="6">
    <source>
        <dbReference type="RuleBase" id="RU004516"/>
    </source>
</evidence>
<gene>
    <name evidence="7" type="ORF">XM53_15815</name>
</gene>
<keyword evidence="8" id="KW-1185">Reference proteome</keyword>
<proteinExistence type="inferred from homology"/>
<sequence>MESPLCPPADRGFRLIETGLWTPDEGLHRKALHLERLRASAARLGIEIAGLDAALEAVEASGPRRLRLTVDVEGKVEVTLHEFTPEPEGRAWRLAVSDTRLIATDPWLTVKSTERELYDRTRADLPEGVEEVIFLNSDGAVCEGTITNIFVDRGDGLETPSLSCGVLPGVLRASLIAEGRAREAVLTPADLAGARALYVGNALRGLIPARLV</sequence>
<evidence type="ECO:0000256" key="1">
    <source>
        <dbReference type="ARBA" id="ARBA00001933"/>
    </source>
</evidence>
<dbReference type="InterPro" id="IPR036038">
    <property type="entry name" value="Aminotransferase-like"/>
</dbReference>
<evidence type="ECO:0000256" key="3">
    <source>
        <dbReference type="ARBA" id="ARBA00014472"/>
    </source>
</evidence>
<reference evidence="7 8" key="1">
    <citation type="submission" date="2015-04" db="EMBL/GenBank/DDBJ databases">
        <title>The draft genome sequence of Roseovarius sp.R12b.</title>
        <authorList>
            <person name="Li G."/>
            <person name="Lai Q."/>
            <person name="Shao Z."/>
            <person name="Yan P."/>
        </authorList>
    </citation>
    <scope>NUCLEOTIDE SEQUENCE [LARGE SCALE GENOMIC DNA]</scope>
    <source>
        <strain evidence="7 8">R12B</strain>
    </source>
</reference>
<comment type="caution">
    <text evidence="7">The sequence shown here is derived from an EMBL/GenBank/DDBJ whole genome shotgun (WGS) entry which is preliminary data.</text>
</comment>
<evidence type="ECO:0000256" key="2">
    <source>
        <dbReference type="ARBA" id="ARBA00009320"/>
    </source>
</evidence>
<name>A0A0T5NRJ2_9RHOB</name>
<dbReference type="PATRIC" id="fig|1641875.4.peg.977"/>
<dbReference type="RefSeq" id="WP_057795056.1">
    <property type="nucleotide sequence ID" value="NZ_LAXJ01000019.1"/>
</dbReference>
<keyword evidence="7" id="KW-0456">Lyase</keyword>
<organism evidence="7 8">
    <name type="scientific">Roseovarius atlanticus</name>
    <dbReference type="NCBI Taxonomy" id="1641875"/>
    <lineage>
        <taxon>Bacteria</taxon>
        <taxon>Pseudomonadati</taxon>
        <taxon>Pseudomonadota</taxon>
        <taxon>Alphaproteobacteria</taxon>
        <taxon>Rhodobacterales</taxon>
        <taxon>Roseobacteraceae</taxon>
        <taxon>Roseovarius</taxon>
    </lineage>
</organism>
<dbReference type="PROSITE" id="PS00770">
    <property type="entry name" value="AA_TRANSFER_CLASS_4"/>
    <property type="match status" value="1"/>
</dbReference>
<dbReference type="SUPFAM" id="SSF56752">
    <property type="entry name" value="D-aminoacid aminotransferase-like PLP-dependent enzymes"/>
    <property type="match status" value="1"/>
</dbReference>
<dbReference type="InterPro" id="IPR001544">
    <property type="entry name" value="Aminotrans_IV"/>
</dbReference>
<dbReference type="NCBIfam" id="NF005731">
    <property type="entry name" value="PRK07546.1-5"/>
    <property type="match status" value="1"/>
</dbReference>
<dbReference type="Gene3D" id="3.20.10.10">
    <property type="entry name" value="D-amino Acid Aminotransferase, subunit A, domain 2"/>
    <property type="match status" value="1"/>
</dbReference>
<dbReference type="Gene3D" id="3.30.470.10">
    <property type="match status" value="1"/>
</dbReference>
<evidence type="ECO:0000313" key="7">
    <source>
        <dbReference type="EMBL" id="KRS11420.1"/>
    </source>
</evidence>
<dbReference type="NCBIfam" id="NF005729">
    <property type="entry name" value="PRK07546.1-3"/>
    <property type="match status" value="1"/>
</dbReference>
<dbReference type="InterPro" id="IPR043132">
    <property type="entry name" value="BCAT-like_C"/>
</dbReference>
<dbReference type="Proteomes" id="UP000051295">
    <property type="component" value="Unassembled WGS sequence"/>
</dbReference>
<comment type="similarity">
    <text evidence="2 5">Belongs to the class-IV pyridoxal-phosphate-dependent aminotransferase family.</text>
</comment>
<dbReference type="AlphaFoldDB" id="A0A0T5NRJ2"/>